<dbReference type="Pfam" id="PF00724">
    <property type="entry name" value="Oxidored_FMN"/>
    <property type="match status" value="1"/>
</dbReference>
<dbReference type="InterPro" id="IPR001155">
    <property type="entry name" value="OxRdtase_FMN_N"/>
</dbReference>
<dbReference type="InterPro" id="IPR045247">
    <property type="entry name" value="Oye-like"/>
</dbReference>
<dbReference type="GO" id="GO:0016628">
    <property type="term" value="F:oxidoreductase activity, acting on the CH-CH group of donors, NAD or NADP as acceptor"/>
    <property type="evidence" value="ECO:0007669"/>
    <property type="project" value="UniProtKB-ARBA"/>
</dbReference>
<evidence type="ECO:0000256" key="3">
    <source>
        <dbReference type="ARBA" id="ARBA00023002"/>
    </source>
</evidence>
<dbReference type="CDD" id="cd02933">
    <property type="entry name" value="OYE_like_FMN"/>
    <property type="match status" value="1"/>
</dbReference>
<gene>
    <name evidence="5" type="ORF">FQP86_04665</name>
</gene>
<dbReference type="PANTHER" id="PTHR22893:SF91">
    <property type="entry name" value="NADPH DEHYDROGENASE 2-RELATED"/>
    <property type="match status" value="1"/>
</dbReference>
<evidence type="ECO:0000256" key="2">
    <source>
        <dbReference type="ARBA" id="ARBA00005979"/>
    </source>
</evidence>
<protein>
    <submittedName>
        <fullName evidence="5">Alkene reductase</fullName>
    </submittedName>
</protein>
<dbReference type="RefSeq" id="WP_088743227.1">
    <property type="nucleotide sequence ID" value="NZ_CAWOWR010000076.1"/>
</dbReference>
<evidence type="ECO:0000259" key="4">
    <source>
        <dbReference type="Pfam" id="PF00724"/>
    </source>
</evidence>
<dbReference type="STRING" id="553385.GCA_000591415_03289"/>
<keyword evidence="6" id="KW-1185">Reference proteome</keyword>
<dbReference type="OrthoDB" id="8523426at2"/>
<dbReference type="FunFam" id="3.20.20.70:FF:000059">
    <property type="entry name" value="N-ethylmaleimide reductase, FMN-linked"/>
    <property type="match status" value="1"/>
</dbReference>
<dbReference type="InterPro" id="IPR013785">
    <property type="entry name" value="Aldolase_TIM"/>
</dbReference>
<dbReference type="Gene3D" id="3.20.20.70">
    <property type="entry name" value="Aldolase class I"/>
    <property type="match status" value="1"/>
</dbReference>
<keyword evidence="3" id="KW-0560">Oxidoreductase</keyword>
<evidence type="ECO:0000256" key="1">
    <source>
        <dbReference type="ARBA" id="ARBA00001917"/>
    </source>
</evidence>
<name>A0A558HUY1_9GAMM</name>
<proteinExistence type="inferred from homology"/>
<accession>A0A558HUY1</accession>
<sequence length="382" mass="41739">MTDTTTSDTTTTAATLLDPVTLGDLSLPNRILMAPLTRARTPDSIPGKLQEVYYGQRAGAGLIISEATNISPTARGYVYTPGIWTDEQEAGWKGVVESVHAKGGRMALQLWHVGRVSHEMVQPDGQPPVAPSALKGEGAQCFVEFEDGTSGRHPTSTPRALETAEIAGIIEDYRQAAVRAKRAGFDMVEVHAANAYLLNQFMATGTNQRTDQYGGSVENRARLTLEVVDAVAEVFGPERTGIRLTPFIEIFGLTDDEPEEMAFYMADQLSMRGIAYVHVNEPDWAGGDIKFSDDFRRALRARVKGALIFCGHYDGERAARIIQEGIADAVAMGRPYIANPDLVERMRLGAPLNEQDPDTFYGGEAKGYTDYPFLDNGHDRHA</sequence>
<dbReference type="PANTHER" id="PTHR22893">
    <property type="entry name" value="NADH OXIDOREDUCTASE-RELATED"/>
    <property type="match status" value="1"/>
</dbReference>
<comment type="cofactor">
    <cofactor evidence="1">
        <name>FMN</name>
        <dbReference type="ChEBI" id="CHEBI:58210"/>
    </cofactor>
</comment>
<dbReference type="Proteomes" id="UP000319941">
    <property type="component" value="Unassembled WGS sequence"/>
</dbReference>
<dbReference type="EMBL" id="VNFH01000002">
    <property type="protein sequence ID" value="TVU72937.1"/>
    <property type="molecule type" value="Genomic_DNA"/>
</dbReference>
<dbReference type="NCBIfam" id="NF007899">
    <property type="entry name" value="PRK10605.1"/>
    <property type="match status" value="1"/>
</dbReference>
<dbReference type="GO" id="GO:0010181">
    <property type="term" value="F:FMN binding"/>
    <property type="evidence" value="ECO:0007669"/>
    <property type="project" value="InterPro"/>
</dbReference>
<organism evidence="5 6">
    <name type="scientific">Cobetia crustatorum</name>
    <dbReference type="NCBI Taxonomy" id="553385"/>
    <lineage>
        <taxon>Bacteria</taxon>
        <taxon>Pseudomonadati</taxon>
        <taxon>Pseudomonadota</taxon>
        <taxon>Gammaproteobacteria</taxon>
        <taxon>Oceanospirillales</taxon>
        <taxon>Halomonadaceae</taxon>
        <taxon>Cobetia</taxon>
    </lineage>
</organism>
<comment type="similarity">
    <text evidence="2">Belongs to the NADH:flavin oxidoreductase/NADH oxidase family.</text>
</comment>
<reference evidence="5 6" key="1">
    <citation type="submission" date="2019-07" db="EMBL/GenBank/DDBJ databases">
        <title>Diversity of Bacteria from Kongsfjorden, Arctic.</title>
        <authorList>
            <person name="Yu Y."/>
        </authorList>
    </citation>
    <scope>NUCLEOTIDE SEQUENCE [LARGE SCALE GENOMIC DNA]</scope>
    <source>
        <strain evidence="5 6">SM1923</strain>
    </source>
</reference>
<comment type="caution">
    <text evidence="5">The sequence shown here is derived from an EMBL/GenBank/DDBJ whole genome shotgun (WGS) entry which is preliminary data.</text>
</comment>
<evidence type="ECO:0000313" key="5">
    <source>
        <dbReference type="EMBL" id="TVU72937.1"/>
    </source>
</evidence>
<dbReference type="AlphaFoldDB" id="A0A558HUY1"/>
<evidence type="ECO:0000313" key="6">
    <source>
        <dbReference type="Proteomes" id="UP000319941"/>
    </source>
</evidence>
<dbReference type="GO" id="GO:0005829">
    <property type="term" value="C:cytosol"/>
    <property type="evidence" value="ECO:0007669"/>
    <property type="project" value="TreeGrafter"/>
</dbReference>
<feature type="domain" description="NADH:flavin oxidoreductase/NADH oxidase N-terminal" evidence="4">
    <location>
        <begin position="16"/>
        <end position="352"/>
    </location>
</feature>
<dbReference type="SUPFAM" id="SSF51395">
    <property type="entry name" value="FMN-linked oxidoreductases"/>
    <property type="match status" value="1"/>
</dbReference>